<sequence>MKKVYIAGKLNGMACDYIKNVHRMIIAAEKVRKAGFAVFVPGLDFLQGVVFGDWDYPDYFDNSQPWLDASDAIFLTPGWETSEGTKREIERAKSQNIPVYDDLDVLVKELGDMR</sequence>
<name>A0A0F9P404_9ZZZZ</name>
<organism evidence="1">
    <name type="scientific">marine sediment metagenome</name>
    <dbReference type="NCBI Taxonomy" id="412755"/>
    <lineage>
        <taxon>unclassified sequences</taxon>
        <taxon>metagenomes</taxon>
        <taxon>ecological metagenomes</taxon>
    </lineage>
</organism>
<evidence type="ECO:0008006" key="2">
    <source>
        <dbReference type="Google" id="ProtNLM"/>
    </source>
</evidence>
<proteinExistence type="predicted"/>
<dbReference type="AlphaFoldDB" id="A0A0F9P404"/>
<dbReference type="Pfam" id="PF14359">
    <property type="entry name" value="DUF4406"/>
    <property type="match status" value="1"/>
</dbReference>
<evidence type="ECO:0000313" key="1">
    <source>
        <dbReference type="EMBL" id="KKN19137.1"/>
    </source>
</evidence>
<protein>
    <recommendedName>
        <fullName evidence="2">DUF4406 domain-containing protein</fullName>
    </recommendedName>
</protein>
<reference evidence="1" key="1">
    <citation type="journal article" date="2015" name="Nature">
        <title>Complex archaea that bridge the gap between prokaryotes and eukaryotes.</title>
        <authorList>
            <person name="Spang A."/>
            <person name="Saw J.H."/>
            <person name="Jorgensen S.L."/>
            <person name="Zaremba-Niedzwiedzka K."/>
            <person name="Martijn J."/>
            <person name="Lind A.E."/>
            <person name="van Eijk R."/>
            <person name="Schleper C."/>
            <person name="Guy L."/>
            <person name="Ettema T.J."/>
        </authorList>
    </citation>
    <scope>NUCLEOTIDE SEQUENCE</scope>
</reference>
<gene>
    <name evidence="1" type="ORF">LCGC14_0948930</name>
</gene>
<dbReference type="InterPro" id="IPR025518">
    <property type="entry name" value="DUF4406"/>
</dbReference>
<dbReference type="Gene3D" id="3.40.50.10400">
    <property type="entry name" value="Hypothetical protein PA1492"/>
    <property type="match status" value="1"/>
</dbReference>
<comment type="caution">
    <text evidence="1">The sequence shown here is derived from an EMBL/GenBank/DDBJ whole genome shotgun (WGS) entry which is preliminary data.</text>
</comment>
<dbReference type="SUPFAM" id="SSF52309">
    <property type="entry name" value="N-(deoxy)ribosyltransferase-like"/>
    <property type="match status" value="1"/>
</dbReference>
<accession>A0A0F9P404</accession>
<dbReference type="EMBL" id="LAZR01003364">
    <property type="protein sequence ID" value="KKN19137.1"/>
    <property type="molecule type" value="Genomic_DNA"/>
</dbReference>